<protein>
    <recommendedName>
        <fullName evidence="2">EF-hand domain-containing protein</fullName>
    </recommendedName>
</protein>
<proteinExistence type="predicted"/>
<dbReference type="EMBL" id="CAUYUJ010017169">
    <property type="protein sequence ID" value="CAK0872395.1"/>
    <property type="molecule type" value="Genomic_DNA"/>
</dbReference>
<dbReference type="PROSITE" id="PS00018">
    <property type="entry name" value="EF_HAND_1"/>
    <property type="match status" value="1"/>
</dbReference>
<name>A0ABN9VHT9_9DINO</name>
<keyword evidence="4" id="KW-1185">Reference proteome</keyword>
<keyword evidence="1" id="KW-0106">Calcium</keyword>
<feature type="domain" description="EF-hand" evidence="2">
    <location>
        <begin position="88"/>
        <end position="123"/>
    </location>
</feature>
<dbReference type="Pfam" id="PF13202">
    <property type="entry name" value="EF-hand_5"/>
    <property type="match status" value="1"/>
</dbReference>
<evidence type="ECO:0000259" key="2">
    <source>
        <dbReference type="PROSITE" id="PS50222"/>
    </source>
</evidence>
<evidence type="ECO:0000313" key="4">
    <source>
        <dbReference type="Proteomes" id="UP001189429"/>
    </source>
</evidence>
<dbReference type="PROSITE" id="PS50222">
    <property type="entry name" value="EF_HAND_2"/>
    <property type="match status" value="2"/>
</dbReference>
<comment type="caution">
    <text evidence="3">The sequence shown here is derived from an EMBL/GenBank/DDBJ whole genome shotgun (WGS) entry which is preliminary data.</text>
</comment>
<dbReference type="SUPFAM" id="SSF47473">
    <property type="entry name" value="EF-hand"/>
    <property type="match status" value="1"/>
</dbReference>
<sequence>MCSSWFSQSQTLSTMHGGGFVDGAIERSKRDRAIMLQKQKEDAEAKEKHVIELLTMMDTDGDALISFPEFLKSLENEDIRDYITALDVDVDDAKLFFNMLDRDGSGTVDIMEFTSGMRRFRGDAKSVDMHMLLYESKRLFKLVCCLVGTMCGEVEDEDVLGPGTPDEDECSD</sequence>
<dbReference type="InterPro" id="IPR002048">
    <property type="entry name" value="EF_hand_dom"/>
</dbReference>
<feature type="domain" description="EF-hand" evidence="2">
    <location>
        <begin position="45"/>
        <end position="80"/>
    </location>
</feature>
<accession>A0ABN9VHT9</accession>
<evidence type="ECO:0000256" key="1">
    <source>
        <dbReference type="ARBA" id="ARBA00022837"/>
    </source>
</evidence>
<reference evidence="3" key="1">
    <citation type="submission" date="2023-10" db="EMBL/GenBank/DDBJ databases">
        <authorList>
            <person name="Chen Y."/>
            <person name="Shah S."/>
            <person name="Dougan E. K."/>
            <person name="Thang M."/>
            <person name="Chan C."/>
        </authorList>
    </citation>
    <scope>NUCLEOTIDE SEQUENCE [LARGE SCALE GENOMIC DNA]</scope>
</reference>
<dbReference type="Gene3D" id="1.10.238.10">
    <property type="entry name" value="EF-hand"/>
    <property type="match status" value="2"/>
</dbReference>
<dbReference type="Proteomes" id="UP001189429">
    <property type="component" value="Unassembled WGS sequence"/>
</dbReference>
<evidence type="ECO:0000313" key="3">
    <source>
        <dbReference type="EMBL" id="CAK0872395.1"/>
    </source>
</evidence>
<dbReference type="SMART" id="SM00054">
    <property type="entry name" value="EFh"/>
    <property type="match status" value="2"/>
</dbReference>
<gene>
    <name evidence="3" type="ORF">PCOR1329_LOCUS57883</name>
</gene>
<organism evidence="3 4">
    <name type="scientific">Prorocentrum cordatum</name>
    <dbReference type="NCBI Taxonomy" id="2364126"/>
    <lineage>
        <taxon>Eukaryota</taxon>
        <taxon>Sar</taxon>
        <taxon>Alveolata</taxon>
        <taxon>Dinophyceae</taxon>
        <taxon>Prorocentrales</taxon>
        <taxon>Prorocentraceae</taxon>
        <taxon>Prorocentrum</taxon>
    </lineage>
</organism>
<dbReference type="InterPro" id="IPR018247">
    <property type="entry name" value="EF_Hand_1_Ca_BS"/>
</dbReference>
<dbReference type="InterPro" id="IPR011992">
    <property type="entry name" value="EF-hand-dom_pair"/>
</dbReference>